<dbReference type="InterPro" id="IPR045864">
    <property type="entry name" value="aa-tRNA-synth_II/BPL/LPL"/>
</dbReference>
<evidence type="ECO:0000256" key="1">
    <source>
        <dbReference type="ARBA" id="ARBA00022598"/>
    </source>
</evidence>
<evidence type="ECO:0000313" key="7">
    <source>
        <dbReference type="EMBL" id="KAG0565756.1"/>
    </source>
</evidence>
<reference evidence="7" key="1">
    <citation type="submission" date="2020-06" db="EMBL/GenBank/DDBJ databases">
        <title>WGS assembly of Ceratodon purpureus strain R40.</title>
        <authorList>
            <person name="Carey S.B."/>
            <person name="Jenkins J."/>
            <person name="Shu S."/>
            <person name="Lovell J.T."/>
            <person name="Sreedasyam A."/>
            <person name="Maumus F."/>
            <person name="Tiley G.P."/>
            <person name="Fernandez-Pozo N."/>
            <person name="Barry K."/>
            <person name="Chen C."/>
            <person name="Wang M."/>
            <person name="Lipzen A."/>
            <person name="Daum C."/>
            <person name="Saski C.A."/>
            <person name="Payton A.C."/>
            <person name="Mcbreen J.C."/>
            <person name="Conrad R.E."/>
            <person name="Kollar L.M."/>
            <person name="Olsson S."/>
            <person name="Huttunen S."/>
            <person name="Landis J.B."/>
            <person name="Wickett N.J."/>
            <person name="Johnson M.G."/>
            <person name="Rensing S.A."/>
            <person name="Grimwood J."/>
            <person name="Schmutz J."/>
            <person name="Mcdaniel S.F."/>
        </authorList>
    </citation>
    <scope>NUCLEOTIDE SEQUENCE</scope>
    <source>
        <strain evidence="7">R40</strain>
    </source>
</reference>
<evidence type="ECO:0000259" key="6">
    <source>
        <dbReference type="Pfam" id="PF01409"/>
    </source>
</evidence>
<dbReference type="EMBL" id="CM026428">
    <property type="protein sequence ID" value="KAG0565756.1"/>
    <property type="molecule type" value="Genomic_DNA"/>
</dbReference>
<dbReference type="GO" id="GO:0006412">
    <property type="term" value="P:translation"/>
    <property type="evidence" value="ECO:0007669"/>
    <property type="project" value="UniProtKB-KW"/>
</dbReference>
<dbReference type="Proteomes" id="UP000822688">
    <property type="component" value="Chromosome 7"/>
</dbReference>
<protein>
    <recommendedName>
        <fullName evidence="6">Phenylalanyl-tRNA synthetase domain-containing protein</fullName>
    </recommendedName>
</protein>
<organism evidence="7 8">
    <name type="scientific">Ceratodon purpureus</name>
    <name type="common">Fire moss</name>
    <name type="synonym">Dicranum purpureum</name>
    <dbReference type="NCBI Taxonomy" id="3225"/>
    <lineage>
        <taxon>Eukaryota</taxon>
        <taxon>Viridiplantae</taxon>
        <taxon>Streptophyta</taxon>
        <taxon>Embryophyta</taxon>
        <taxon>Bryophyta</taxon>
        <taxon>Bryophytina</taxon>
        <taxon>Bryopsida</taxon>
        <taxon>Dicranidae</taxon>
        <taxon>Pseudoditrichales</taxon>
        <taxon>Ditrichaceae</taxon>
        <taxon>Ceratodon</taxon>
    </lineage>
</organism>
<evidence type="ECO:0000256" key="2">
    <source>
        <dbReference type="ARBA" id="ARBA00022741"/>
    </source>
</evidence>
<keyword evidence="5" id="KW-0030">Aminoacyl-tRNA synthetase</keyword>
<gene>
    <name evidence="7" type="ORF">KC19_7G012500</name>
</gene>
<evidence type="ECO:0000256" key="3">
    <source>
        <dbReference type="ARBA" id="ARBA00022840"/>
    </source>
</evidence>
<sequence>MESGYDWKRDEAEKNLLQTHMAVSSRIAYGRTMAVSSPMLCKLAQFCNSASFNQSYKDGFEPKRYFSIGLLFRNEAVDRSHLAEFHQIEGVVCKKLFEPLQKLSSHVRHNKQYKVVLSTFLMRQKQQLHNQKQRVRYQ</sequence>
<keyword evidence="2" id="KW-0547">Nucleotide-binding</keyword>
<dbReference type="GO" id="GO:0005524">
    <property type="term" value="F:ATP binding"/>
    <property type="evidence" value="ECO:0007669"/>
    <property type="project" value="UniProtKB-KW"/>
</dbReference>
<dbReference type="AlphaFoldDB" id="A0A8T0H1J2"/>
<dbReference type="GO" id="GO:0000049">
    <property type="term" value="F:tRNA binding"/>
    <property type="evidence" value="ECO:0007669"/>
    <property type="project" value="InterPro"/>
</dbReference>
<dbReference type="GO" id="GO:0043039">
    <property type="term" value="P:tRNA aminoacylation"/>
    <property type="evidence" value="ECO:0007669"/>
    <property type="project" value="InterPro"/>
</dbReference>
<feature type="domain" description="Phenylalanyl-tRNA synthetase" evidence="6">
    <location>
        <begin position="57"/>
        <end position="95"/>
    </location>
</feature>
<evidence type="ECO:0000256" key="4">
    <source>
        <dbReference type="ARBA" id="ARBA00022917"/>
    </source>
</evidence>
<keyword evidence="1" id="KW-0436">Ligase</keyword>
<keyword evidence="3" id="KW-0067">ATP-binding</keyword>
<dbReference type="OrthoDB" id="238316at2759"/>
<name>A0A8T0H1J2_CERPU</name>
<dbReference type="Gene3D" id="3.30.930.10">
    <property type="entry name" value="Bira Bifunctional Protein, Domain 2"/>
    <property type="match status" value="1"/>
</dbReference>
<dbReference type="SUPFAM" id="SSF55681">
    <property type="entry name" value="Class II aaRS and biotin synthetases"/>
    <property type="match status" value="1"/>
</dbReference>
<dbReference type="Pfam" id="PF01409">
    <property type="entry name" value="tRNA-synt_2d"/>
    <property type="match status" value="1"/>
</dbReference>
<accession>A0A8T0H1J2</accession>
<evidence type="ECO:0000256" key="5">
    <source>
        <dbReference type="ARBA" id="ARBA00023146"/>
    </source>
</evidence>
<keyword evidence="4" id="KW-0648">Protein biosynthesis</keyword>
<comment type="caution">
    <text evidence="7">The sequence shown here is derived from an EMBL/GenBank/DDBJ whole genome shotgun (WGS) entry which is preliminary data.</text>
</comment>
<keyword evidence="8" id="KW-1185">Reference proteome</keyword>
<evidence type="ECO:0000313" key="8">
    <source>
        <dbReference type="Proteomes" id="UP000822688"/>
    </source>
</evidence>
<dbReference type="GO" id="GO:0004812">
    <property type="term" value="F:aminoacyl-tRNA ligase activity"/>
    <property type="evidence" value="ECO:0007669"/>
    <property type="project" value="UniProtKB-KW"/>
</dbReference>
<dbReference type="InterPro" id="IPR002319">
    <property type="entry name" value="Phenylalanyl-tRNA_Synthase"/>
</dbReference>
<proteinExistence type="predicted"/>